<feature type="transmembrane region" description="Helical" evidence="8">
    <location>
        <begin position="6"/>
        <end position="24"/>
    </location>
</feature>
<dbReference type="Pfam" id="PF04977">
    <property type="entry name" value="DivIC"/>
    <property type="match status" value="1"/>
</dbReference>
<protein>
    <recommendedName>
        <fullName evidence="11">Cell division protein FtsB</fullName>
    </recommendedName>
</protein>
<evidence type="ECO:0000256" key="5">
    <source>
        <dbReference type="ARBA" id="ARBA00023136"/>
    </source>
</evidence>
<dbReference type="GO" id="GO:0043093">
    <property type="term" value="P:FtsZ-dependent cytokinesis"/>
    <property type="evidence" value="ECO:0007669"/>
    <property type="project" value="TreeGrafter"/>
</dbReference>
<dbReference type="AlphaFoldDB" id="A0A520MWR8"/>
<evidence type="ECO:0000256" key="8">
    <source>
        <dbReference type="SAM" id="Phobius"/>
    </source>
</evidence>
<organism evidence="9 10">
    <name type="scientific">SAR86 cluster bacterium</name>
    <dbReference type="NCBI Taxonomy" id="2030880"/>
    <lineage>
        <taxon>Bacteria</taxon>
        <taxon>Pseudomonadati</taxon>
        <taxon>Pseudomonadota</taxon>
        <taxon>Gammaproteobacteria</taxon>
        <taxon>SAR86 cluster</taxon>
    </lineage>
</organism>
<accession>A0A520MWR8</accession>
<name>A0A520MWR8_9GAMM</name>
<evidence type="ECO:0000256" key="3">
    <source>
        <dbReference type="ARBA" id="ARBA00022692"/>
    </source>
</evidence>
<keyword evidence="2" id="KW-0132">Cell division</keyword>
<proteinExistence type="predicted"/>
<dbReference type="GO" id="GO:0030428">
    <property type="term" value="C:cell septum"/>
    <property type="evidence" value="ECO:0007669"/>
    <property type="project" value="TreeGrafter"/>
</dbReference>
<reference evidence="9 10" key="1">
    <citation type="submission" date="2019-02" db="EMBL/GenBank/DDBJ databases">
        <title>Prokaryotic population dynamics and viral predation in marine succession experiment using metagenomics: the confinement effect.</title>
        <authorList>
            <person name="Haro-Moreno J.M."/>
            <person name="Rodriguez-Valera F."/>
            <person name="Lopez-Perez M."/>
        </authorList>
    </citation>
    <scope>NUCLEOTIDE SEQUENCE [LARGE SCALE GENOMIC DNA]</scope>
    <source>
        <strain evidence="9">MED-G161</strain>
    </source>
</reference>
<evidence type="ECO:0000256" key="1">
    <source>
        <dbReference type="ARBA" id="ARBA00022475"/>
    </source>
</evidence>
<keyword evidence="1" id="KW-1003">Cell membrane</keyword>
<dbReference type="InterPro" id="IPR007060">
    <property type="entry name" value="FtsL/DivIC"/>
</dbReference>
<dbReference type="Proteomes" id="UP000315498">
    <property type="component" value="Unassembled WGS sequence"/>
</dbReference>
<evidence type="ECO:0000256" key="6">
    <source>
        <dbReference type="ARBA" id="ARBA00023306"/>
    </source>
</evidence>
<evidence type="ECO:0000256" key="4">
    <source>
        <dbReference type="ARBA" id="ARBA00022989"/>
    </source>
</evidence>
<evidence type="ECO:0000313" key="10">
    <source>
        <dbReference type="Proteomes" id="UP000315498"/>
    </source>
</evidence>
<sequence length="103" mass="12372">MNKIYYSIVSILILIIFFLSKSIFFGDNNYSYRSNLINENNKQKSENKDLKKQNEILEFEIKSAQNSNDHVENFAREKLNLTLPEEEFILFKEETKKEKDERK</sequence>
<dbReference type="EMBL" id="SHBG01000001">
    <property type="protein sequence ID" value="RZO25663.1"/>
    <property type="molecule type" value="Genomic_DNA"/>
</dbReference>
<gene>
    <name evidence="9" type="ORF">EVA94_00110</name>
</gene>
<keyword evidence="7" id="KW-0175">Coiled coil</keyword>
<dbReference type="InterPro" id="IPR023081">
    <property type="entry name" value="Cell_div_FtsB"/>
</dbReference>
<dbReference type="PANTHER" id="PTHR37485">
    <property type="entry name" value="CELL DIVISION PROTEIN FTSB"/>
    <property type="match status" value="1"/>
</dbReference>
<keyword evidence="5 8" id="KW-0472">Membrane</keyword>
<keyword evidence="3 8" id="KW-0812">Transmembrane</keyword>
<keyword evidence="6" id="KW-0131">Cell cycle</keyword>
<comment type="caution">
    <text evidence="9">The sequence shown here is derived from an EMBL/GenBank/DDBJ whole genome shotgun (WGS) entry which is preliminary data.</text>
</comment>
<evidence type="ECO:0008006" key="11">
    <source>
        <dbReference type="Google" id="ProtNLM"/>
    </source>
</evidence>
<evidence type="ECO:0000313" key="9">
    <source>
        <dbReference type="EMBL" id="RZO25663.1"/>
    </source>
</evidence>
<evidence type="ECO:0000256" key="7">
    <source>
        <dbReference type="SAM" id="Coils"/>
    </source>
</evidence>
<dbReference type="PANTHER" id="PTHR37485:SF1">
    <property type="entry name" value="CELL DIVISION PROTEIN FTSB"/>
    <property type="match status" value="1"/>
</dbReference>
<evidence type="ECO:0000256" key="2">
    <source>
        <dbReference type="ARBA" id="ARBA00022618"/>
    </source>
</evidence>
<feature type="coiled-coil region" evidence="7">
    <location>
        <begin position="33"/>
        <end position="67"/>
    </location>
</feature>
<keyword evidence="4 8" id="KW-1133">Transmembrane helix</keyword>